<dbReference type="KEGG" id="csl:COCSUDRAFT_56763"/>
<accession>I0YT31</accession>
<evidence type="ECO:0000256" key="1">
    <source>
        <dbReference type="SAM" id="MobiDB-lite"/>
    </source>
</evidence>
<dbReference type="AlphaFoldDB" id="I0YT31"/>
<feature type="compositionally biased region" description="Low complexity" evidence="1">
    <location>
        <begin position="187"/>
        <end position="197"/>
    </location>
</feature>
<gene>
    <name evidence="2" type="ORF">COCSUDRAFT_56763</name>
</gene>
<proteinExistence type="predicted"/>
<keyword evidence="3" id="KW-1185">Reference proteome</keyword>
<feature type="region of interest" description="Disordered" evidence="1">
    <location>
        <begin position="1"/>
        <end position="22"/>
    </location>
</feature>
<comment type="caution">
    <text evidence="2">The sequence shown here is derived from an EMBL/GenBank/DDBJ whole genome shotgun (WGS) entry which is preliminary data.</text>
</comment>
<dbReference type="EMBL" id="AGSI01000012">
    <property type="protein sequence ID" value="EIE21550.1"/>
    <property type="molecule type" value="Genomic_DNA"/>
</dbReference>
<organism evidence="2 3">
    <name type="scientific">Coccomyxa subellipsoidea (strain C-169)</name>
    <name type="common">Green microalga</name>
    <dbReference type="NCBI Taxonomy" id="574566"/>
    <lineage>
        <taxon>Eukaryota</taxon>
        <taxon>Viridiplantae</taxon>
        <taxon>Chlorophyta</taxon>
        <taxon>core chlorophytes</taxon>
        <taxon>Trebouxiophyceae</taxon>
        <taxon>Trebouxiophyceae incertae sedis</taxon>
        <taxon>Coccomyxaceae</taxon>
        <taxon>Coccomyxa</taxon>
        <taxon>Coccomyxa subellipsoidea</taxon>
    </lineage>
</organism>
<feature type="region of interest" description="Disordered" evidence="1">
    <location>
        <begin position="167"/>
        <end position="197"/>
    </location>
</feature>
<feature type="region of interest" description="Disordered" evidence="1">
    <location>
        <begin position="42"/>
        <end position="88"/>
    </location>
</feature>
<dbReference type="GeneID" id="17039534"/>
<evidence type="ECO:0000313" key="2">
    <source>
        <dbReference type="EMBL" id="EIE21550.1"/>
    </source>
</evidence>
<evidence type="ECO:0000313" key="3">
    <source>
        <dbReference type="Proteomes" id="UP000007264"/>
    </source>
</evidence>
<feature type="region of interest" description="Disordered" evidence="1">
    <location>
        <begin position="239"/>
        <end position="262"/>
    </location>
</feature>
<feature type="compositionally biased region" description="Pro residues" evidence="1">
    <location>
        <begin position="53"/>
        <end position="69"/>
    </location>
</feature>
<dbReference type="OrthoDB" id="10682877at2759"/>
<feature type="compositionally biased region" description="Low complexity" evidence="1">
    <location>
        <begin position="42"/>
        <end position="52"/>
    </location>
</feature>
<dbReference type="Proteomes" id="UP000007264">
    <property type="component" value="Unassembled WGS sequence"/>
</dbReference>
<sequence length="356" mass="35706">MQVEKGKLRNEGGFPELLAPAPAPSALSSMAVSPLLSALAPQQAAAPASIPAPELPPIPSAERPAPPLQAPGHAVAPEGSMRSSLVAPAPSNAQKALLFAPAPMRAEELQTAMQAPAASGAPESSEQPCLHFMPLGQAASPGQASATLEFCRQLACPHNASASPEAALTAAEVPTQGPEPQLSVVKPPAQNANASAPAQAPMRGAALPLQLLSVALSRGQLADILAANKVEANGTAIMPESAPASAPSPVPGQQPAEATGQSLAAQIRSGLGGQIGLGPVTEVARSAQLDISPSTESALTSNPGVSRGVLVKEASVEGPGAVADVRGMPPDARRPEGILRRLELGHIHEPFPNAVG</sequence>
<reference evidence="2 3" key="1">
    <citation type="journal article" date="2012" name="Genome Biol.">
        <title>The genome of the polar eukaryotic microalga coccomyxa subellipsoidea reveals traits of cold adaptation.</title>
        <authorList>
            <person name="Blanc G."/>
            <person name="Agarkova I."/>
            <person name="Grimwood J."/>
            <person name="Kuo A."/>
            <person name="Brueggeman A."/>
            <person name="Dunigan D."/>
            <person name="Gurnon J."/>
            <person name="Ladunga I."/>
            <person name="Lindquist E."/>
            <person name="Lucas S."/>
            <person name="Pangilinan J."/>
            <person name="Proschold T."/>
            <person name="Salamov A."/>
            <person name="Schmutz J."/>
            <person name="Weeks D."/>
            <person name="Yamada T."/>
            <person name="Claverie J.M."/>
            <person name="Grigoriev I."/>
            <person name="Van Etten J."/>
            <person name="Lomsadze A."/>
            <person name="Borodovsky M."/>
        </authorList>
    </citation>
    <scope>NUCLEOTIDE SEQUENCE [LARGE SCALE GENOMIC DNA]</scope>
    <source>
        <strain evidence="2 3">C-169</strain>
    </source>
</reference>
<protein>
    <submittedName>
        <fullName evidence="2">Uncharacterized protein</fullName>
    </submittedName>
</protein>
<name>I0YT31_COCSC</name>
<dbReference type="RefSeq" id="XP_005646094.1">
    <property type="nucleotide sequence ID" value="XM_005646037.1"/>
</dbReference>
<feature type="compositionally biased region" description="Basic and acidic residues" evidence="1">
    <location>
        <begin position="1"/>
        <end position="10"/>
    </location>
</feature>